<evidence type="ECO:0000313" key="2">
    <source>
        <dbReference type="EMBL" id="AUV83175.1"/>
    </source>
</evidence>
<reference evidence="2 3" key="1">
    <citation type="submission" date="2018-01" db="EMBL/GenBank/DDBJ databases">
        <title>Complete genome sequence of Salinigranum rubrum GX10T, an extremely halophilic archaeon isolated from a marine solar saltern.</title>
        <authorList>
            <person name="Han S."/>
        </authorList>
    </citation>
    <scope>NUCLEOTIDE SEQUENCE [LARGE SCALE GENOMIC DNA]</scope>
    <source>
        <strain evidence="2 3">GX10</strain>
    </source>
</reference>
<keyword evidence="1" id="KW-0812">Transmembrane</keyword>
<gene>
    <name evidence="2" type="ORF">C2R22_17240</name>
</gene>
<name>A0A2I8VMQ7_9EURY</name>
<keyword evidence="3" id="KW-1185">Reference proteome</keyword>
<dbReference type="GeneID" id="35593874"/>
<sequence>MTKTNWSRFSSLLLALLVLLSVAAPVAALSVGNADVPEETAVGSQVEATFTLTELYQNPTLEQWQLRGETELRDVTWSLSYVDQTGATVGREEFDGQNFSSSQISASDGTAEVRIRVTGTAPPVESYSYDPEQTFVVASLTQAREGGNTNALDTWEAHHFTSGSDRARNALDDAQAAIDAARENGANPGEAENTFNQAVNAYESENFDLATELANEAQSQAQSAQQSQQTFTLVLYAVAGLVVVALLVGGFLYWRSQQDSHDPLG</sequence>
<dbReference type="KEGG" id="srub:C2R22_17240"/>
<dbReference type="RefSeq" id="WP_103426864.1">
    <property type="nucleotide sequence ID" value="NZ_CP026309.1"/>
</dbReference>
<evidence type="ECO:0000256" key="1">
    <source>
        <dbReference type="SAM" id="Phobius"/>
    </source>
</evidence>
<accession>A0A2I8VMQ7</accession>
<feature type="transmembrane region" description="Helical" evidence="1">
    <location>
        <begin position="233"/>
        <end position="254"/>
    </location>
</feature>
<dbReference type="Proteomes" id="UP000236584">
    <property type="component" value="Chromosome"/>
</dbReference>
<dbReference type="EMBL" id="CP026309">
    <property type="protein sequence ID" value="AUV83175.1"/>
    <property type="molecule type" value="Genomic_DNA"/>
</dbReference>
<protein>
    <submittedName>
        <fullName evidence="2">Uncharacterized protein</fullName>
    </submittedName>
</protein>
<dbReference type="OrthoDB" id="342245at2157"/>
<organism evidence="2 3">
    <name type="scientific">Salinigranum rubrum</name>
    <dbReference type="NCBI Taxonomy" id="755307"/>
    <lineage>
        <taxon>Archaea</taxon>
        <taxon>Methanobacteriati</taxon>
        <taxon>Methanobacteriota</taxon>
        <taxon>Stenosarchaea group</taxon>
        <taxon>Halobacteria</taxon>
        <taxon>Halobacteriales</taxon>
        <taxon>Haloferacaceae</taxon>
        <taxon>Salinigranum</taxon>
    </lineage>
</organism>
<keyword evidence="1" id="KW-0472">Membrane</keyword>
<keyword evidence="1" id="KW-1133">Transmembrane helix</keyword>
<evidence type="ECO:0000313" key="3">
    <source>
        <dbReference type="Proteomes" id="UP000236584"/>
    </source>
</evidence>
<dbReference type="AlphaFoldDB" id="A0A2I8VMQ7"/>
<proteinExistence type="predicted"/>
<dbReference type="Gene3D" id="1.20.1270.390">
    <property type="match status" value="1"/>
</dbReference>